<dbReference type="PROSITE" id="PS50948">
    <property type="entry name" value="PAN"/>
    <property type="match status" value="1"/>
</dbReference>
<dbReference type="Proteomes" id="UP001164746">
    <property type="component" value="Chromosome 16"/>
</dbReference>
<sequence length="96" mass="10706">PACLEFDLSRHASSDVNYTYNTVSTVDESACFLECFDTSYCRTFRFSSGTCYIYTCGSDCVTSYLIPGSFDIYHRTCYGPAKEVTRGAESRPVVAQ</sequence>
<organism evidence="2 3">
    <name type="scientific">Mya arenaria</name>
    <name type="common">Soft-shell clam</name>
    <dbReference type="NCBI Taxonomy" id="6604"/>
    <lineage>
        <taxon>Eukaryota</taxon>
        <taxon>Metazoa</taxon>
        <taxon>Spiralia</taxon>
        <taxon>Lophotrochozoa</taxon>
        <taxon>Mollusca</taxon>
        <taxon>Bivalvia</taxon>
        <taxon>Autobranchia</taxon>
        <taxon>Heteroconchia</taxon>
        <taxon>Euheterodonta</taxon>
        <taxon>Imparidentia</taxon>
        <taxon>Neoheterodontei</taxon>
        <taxon>Myida</taxon>
        <taxon>Myoidea</taxon>
        <taxon>Myidae</taxon>
        <taxon>Mya</taxon>
    </lineage>
</organism>
<reference evidence="2" key="1">
    <citation type="submission" date="2022-11" db="EMBL/GenBank/DDBJ databases">
        <title>Centuries of genome instability and evolution in soft-shell clam transmissible cancer (bioRxiv).</title>
        <authorList>
            <person name="Hart S.F.M."/>
            <person name="Yonemitsu M.A."/>
            <person name="Giersch R.M."/>
            <person name="Beal B.F."/>
            <person name="Arriagada G."/>
            <person name="Davis B.W."/>
            <person name="Ostrander E.A."/>
            <person name="Goff S.P."/>
            <person name="Metzger M.J."/>
        </authorList>
    </citation>
    <scope>NUCLEOTIDE SEQUENCE</scope>
    <source>
        <strain evidence="2">MELC-2E11</strain>
        <tissue evidence="2">Siphon/mantle</tissue>
    </source>
</reference>
<accession>A0ABY7G5F9</accession>
<evidence type="ECO:0000313" key="2">
    <source>
        <dbReference type="EMBL" id="WAR29680.1"/>
    </source>
</evidence>
<proteinExistence type="predicted"/>
<keyword evidence="3" id="KW-1185">Reference proteome</keyword>
<gene>
    <name evidence="2" type="ORF">MAR_003248</name>
</gene>
<dbReference type="InterPro" id="IPR003609">
    <property type="entry name" value="Pan_app"/>
</dbReference>
<feature type="non-terminal residue" evidence="2">
    <location>
        <position position="96"/>
    </location>
</feature>
<evidence type="ECO:0000259" key="1">
    <source>
        <dbReference type="PROSITE" id="PS50948"/>
    </source>
</evidence>
<dbReference type="EMBL" id="CP111027">
    <property type="protein sequence ID" value="WAR29680.1"/>
    <property type="molecule type" value="Genomic_DNA"/>
</dbReference>
<protein>
    <recommendedName>
        <fullName evidence="1">Apple domain-containing protein</fullName>
    </recommendedName>
</protein>
<evidence type="ECO:0000313" key="3">
    <source>
        <dbReference type="Proteomes" id="UP001164746"/>
    </source>
</evidence>
<feature type="domain" description="Apple" evidence="1">
    <location>
        <begin position="3"/>
        <end position="77"/>
    </location>
</feature>
<name>A0ABY7G5F9_MYAAR</name>